<feature type="transmembrane region" description="Helical" evidence="1">
    <location>
        <begin position="36"/>
        <end position="55"/>
    </location>
</feature>
<organism evidence="2 3">
    <name type="scientific">Leucobacter tardus</name>
    <dbReference type="NCBI Taxonomy" id="501483"/>
    <lineage>
        <taxon>Bacteria</taxon>
        <taxon>Bacillati</taxon>
        <taxon>Actinomycetota</taxon>
        <taxon>Actinomycetes</taxon>
        <taxon>Micrococcales</taxon>
        <taxon>Microbacteriaceae</taxon>
        <taxon>Leucobacter</taxon>
    </lineage>
</organism>
<evidence type="ECO:0000313" key="2">
    <source>
        <dbReference type="EMBL" id="MBO2990650.1"/>
    </source>
</evidence>
<feature type="transmembrane region" description="Helical" evidence="1">
    <location>
        <begin position="67"/>
        <end position="86"/>
    </location>
</feature>
<accession>A0A939QEG9</accession>
<keyword evidence="1" id="KW-0812">Transmembrane</keyword>
<sequence length="192" mass="21163">MHLIVIGIIACEIGFWVVLGLGLATRYLLRMRRTSTVLLLCVPILDVALLTLIAWDLLANRAVADFSHGLGAVYLGFTIAFGHQIVTRVDAWFAHRFADGPEPWRPPKSGAAQVRYEWQQWARMLLCAIIASVVLGGITLIVGDPDRTAELLGWIARVWIVTGVWLLGWPVWLTVKHAGSPAAKADSRETTS</sequence>
<keyword evidence="1" id="KW-1133">Transmembrane helix</keyword>
<dbReference type="EMBL" id="JAGFBF010000005">
    <property type="protein sequence ID" value="MBO2990650.1"/>
    <property type="molecule type" value="Genomic_DNA"/>
</dbReference>
<name>A0A939QEG9_9MICO</name>
<keyword evidence="1" id="KW-0472">Membrane</keyword>
<keyword evidence="3" id="KW-1185">Reference proteome</keyword>
<evidence type="ECO:0000256" key="1">
    <source>
        <dbReference type="SAM" id="Phobius"/>
    </source>
</evidence>
<evidence type="ECO:0000313" key="3">
    <source>
        <dbReference type="Proteomes" id="UP000668403"/>
    </source>
</evidence>
<proteinExistence type="predicted"/>
<feature type="transmembrane region" description="Helical" evidence="1">
    <location>
        <begin position="124"/>
        <end position="142"/>
    </location>
</feature>
<dbReference type="AlphaFoldDB" id="A0A939QEG9"/>
<dbReference type="RefSeq" id="WP_208239806.1">
    <property type="nucleotide sequence ID" value="NZ_BAAAQU010000002.1"/>
</dbReference>
<gene>
    <name evidence="2" type="ORF">J4H85_11655</name>
</gene>
<dbReference type="Proteomes" id="UP000668403">
    <property type="component" value="Unassembled WGS sequence"/>
</dbReference>
<feature type="transmembrane region" description="Helical" evidence="1">
    <location>
        <begin position="154"/>
        <end position="175"/>
    </location>
</feature>
<feature type="transmembrane region" description="Helical" evidence="1">
    <location>
        <begin position="6"/>
        <end position="29"/>
    </location>
</feature>
<comment type="caution">
    <text evidence="2">The sequence shown here is derived from an EMBL/GenBank/DDBJ whole genome shotgun (WGS) entry which is preliminary data.</text>
</comment>
<protein>
    <submittedName>
        <fullName evidence="2">Uncharacterized protein</fullName>
    </submittedName>
</protein>
<reference evidence="2" key="1">
    <citation type="submission" date="2021-03" db="EMBL/GenBank/DDBJ databases">
        <title>Leucobacter chromiisoli sp. nov., isolated from chromium-containing soil of chemical plant.</title>
        <authorList>
            <person name="Xu Z."/>
        </authorList>
    </citation>
    <scope>NUCLEOTIDE SEQUENCE</scope>
    <source>
        <strain evidence="2">K 70/01</strain>
    </source>
</reference>